<dbReference type="EMBL" id="LR824548">
    <property type="protein sequence ID" value="CAH1638424.1"/>
    <property type="molecule type" value="Genomic_DNA"/>
</dbReference>
<dbReference type="AlphaFoldDB" id="A0A9P0HZN3"/>
<dbReference type="InterPro" id="IPR028226">
    <property type="entry name" value="LIN37"/>
</dbReference>
<evidence type="ECO:0008006" key="4">
    <source>
        <dbReference type="Google" id="ProtNLM"/>
    </source>
</evidence>
<dbReference type="PANTHER" id="PTHR31336">
    <property type="entry name" value="LIN37 HOMOLOG"/>
    <property type="match status" value="1"/>
</dbReference>
<dbReference type="GO" id="GO:0031523">
    <property type="term" value="C:Myb complex"/>
    <property type="evidence" value="ECO:0007669"/>
    <property type="project" value="TreeGrafter"/>
</dbReference>
<dbReference type="PANTHER" id="PTHR31336:SF3">
    <property type="entry name" value="PROTEIN LIN-37 HOMOLOG"/>
    <property type="match status" value="1"/>
</dbReference>
<dbReference type="Pfam" id="PF15306">
    <property type="entry name" value="LIN37"/>
    <property type="match status" value="1"/>
</dbReference>
<gene>
    <name evidence="2" type="ORF">SPLIT_LOCUS3782</name>
</gene>
<protein>
    <recommendedName>
        <fullName evidence="4">Protein lin-37 homolog</fullName>
    </recommendedName>
</protein>
<accession>A0A9P0HZN3</accession>
<dbReference type="GO" id="GO:0017053">
    <property type="term" value="C:transcription repressor complex"/>
    <property type="evidence" value="ECO:0007669"/>
    <property type="project" value="InterPro"/>
</dbReference>
<feature type="compositionally biased region" description="Low complexity" evidence="1">
    <location>
        <begin position="43"/>
        <end position="55"/>
    </location>
</feature>
<sequence>MPKRRRLFTPLKNRSAKSPHSNDAREVATARGRLKGALMDVLDPSADNNSDASSDYAPEKRDSRDYRSDDEDRYRRKRSPNRQSYVLKLFDRSVDLSQFSEESPLYPICRAWIVNQPRANYSELGKREESQSSSSENLELPGPEGPHVSKIPPLLPEQLKADKNNINLNYREAPPPTKEQLLASHSSRWVAVRQAWLEQATKVEARYENTQQVLNKMNVKYVLGFVFIFSIAL</sequence>
<keyword evidence="3" id="KW-1185">Reference proteome</keyword>
<proteinExistence type="predicted"/>
<dbReference type="Proteomes" id="UP001153321">
    <property type="component" value="Chromosome 17"/>
</dbReference>
<dbReference type="GO" id="GO:0000122">
    <property type="term" value="P:negative regulation of transcription by RNA polymerase II"/>
    <property type="evidence" value="ECO:0007669"/>
    <property type="project" value="TreeGrafter"/>
</dbReference>
<feature type="compositionally biased region" description="Basic and acidic residues" evidence="1">
    <location>
        <begin position="57"/>
        <end position="74"/>
    </location>
</feature>
<name>A0A9P0HZN3_SPOLI</name>
<evidence type="ECO:0000313" key="2">
    <source>
        <dbReference type="EMBL" id="CAH1638424.1"/>
    </source>
</evidence>
<feature type="region of interest" description="Disordered" evidence="1">
    <location>
        <begin position="1"/>
        <end position="79"/>
    </location>
</feature>
<reference evidence="2" key="1">
    <citation type="submission" date="2022-02" db="EMBL/GenBank/DDBJ databases">
        <authorList>
            <person name="King R."/>
        </authorList>
    </citation>
    <scope>NUCLEOTIDE SEQUENCE</scope>
</reference>
<organism evidence="2 3">
    <name type="scientific">Spodoptera littoralis</name>
    <name type="common">Egyptian cotton leafworm</name>
    <dbReference type="NCBI Taxonomy" id="7109"/>
    <lineage>
        <taxon>Eukaryota</taxon>
        <taxon>Metazoa</taxon>
        <taxon>Ecdysozoa</taxon>
        <taxon>Arthropoda</taxon>
        <taxon>Hexapoda</taxon>
        <taxon>Insecta</taxon>
        <taxon>Pterygota</taxon>
        <taxon>Neoptera</taxon>
        <taxon>Endopterygota</taxon>
        <taxon>Lepidoptera</taxon>
        <taxon>Glossata</taxon>
        <taxon>Ditrysia</taxon>
        <taxon>Noctuoidea</taxon>
        <taxon>Noctuidae</taxon>
        <taxon>Amphipyrinae</taxon>
        <taxon>Spodoptera</taxon>
    </lineage>
</organism>
<evidence type="ECO:0000256" key="1">
    <source>
        <dbReference type="SAM" id="MobiDB-lite"/>
    </source>
</evidence>
<evidence type="ECO:0000313" key="3">
    <source>
        <dbReference type="Proteomes" id="UP001153321"/>
    </source>
</evidence>
<feature type="region of interest" description="Disordered" evidence="1">
    <location>
        <begin position="123"/>
        <end position="152"/>
    </location>
</feature>